<dbReference type="GO" id="GO:0009116">
    <property type="term" value="P:nucleoside metabolic process"/>
    <property type="evidence" value="ECO:0007669"/>
    <property type="project" value="InterPro"/>
</dbReference>
<dbReference type="InterPro" id="IPR011270">
    <property type="entry name" value="Pur_Nuc_Pase_Ino/Guo-sp"/>
</dbReference>
<evidence type="ECO:0000256" key="9">
    <source>
        <dbReference type="ARBA" id="ARBA00023950"/>
    </source>
</evidence>
<dbReference type="EC" id="2.4.2.1" evidence="3 11"/>
<evidence type="ECO:0000256" key="1">
    <source>
        <dbReference type="ARBA" id="ARBA00005058"/>
    </source>
</evidence>
<comment type="pathway">
    <text evidence="1 11">Purine metabolism; purine nucleoside salvage.</text>
</comment>
<dbReference type="InterPro" id="IPR035994">
    <property type="entry name" value="Nucleoside_phosphorylase_sf"/>
</dbReference>
<dbReference type="GO" id="GO:0047975">
    <property type="term" value="F:guanosine phosphorylase activity"/>
    <property type="evidence" value="ECO:0007669"/>
    <property type="project" value="RHEA"/>
</dbReference>
<dbReference type="SUPFAM" id="SSF53167">
    <property type="entry name" value="Purine and uridine phosphorylases"/>
    <property type="match status" value="1"/>
</dbReference>
<dbReference type="InterPro" id="IPR000845">
    <property type="entry name" value="Nucleoside_phosphorylase_d"/>
</dbReference>
<comment type="catalytic activity">
    <reaction evidence="10">
        <text>guanosine + phosphate = alpha-D-ribose 1-phosphate + guanine</text>
        <dbReference type="Rhea" id="RHEA:13233"/>
        <dbReference type="ChEBI" id="CHEBI:16235"/>
        <dbReference type="ChEBI" id="CHEBI:16750"/>
        <dbReference type="ChEBI" id="CHEBI:43474"/>
        <dbReference type="ChEBI" id="CHEBI:57720"/>
        <dbReference type="EC" id="2.4.2.1"/>
    </reaction>
</comment>
<dbReference type="GO" id="GO:0005737">
    <property type="term" value="C:cytoplasm"/>
    <property type="evidence" value="ECO:0007669"/>
    <property type="project" value="TreeGrafter"/>
</dbReference>
<dbReference type="WBParaSite" id="MCU_006683-RA">
    <property type="protein sequence ID" value="MCU_006683-RA"/>
    <property type="gene ID" value="MCU_006683"/>
</dbReference>
<reference evidence="13" key="1">
    <citation type="submission" date="2019-11" db="UniProtKB">
        <authorList>
            <consortium name="WormBaseParasite"/>
        </authorList>
    </citation>
    <scope>IDENTIFICATION</scope>
</reference>
<evidence type="ECO:0000256" key="5">
    <source>
        <dbReference type="ARBA" id="ARBA00022676"/>
    </source>
</evidence>
<dbReference type="Gene3D" id="3.40.50.1580">
    <property type="entry name" value="Nucleoside phosphorylase domain"/>
    <property type="match status" value="1"/>
</dbReference>
<dbReference type="NCBIfam" id="TIGR01697">
    <property type="entry name" value="PNPH-PUNA-XAPA"/>
    <property type="match status" value="1"/>
</dbReference>
<name>A0A5K3FA35_MESCO</name>
<dbReference type="NCBIfam" id="NF006054">
    <property type="entry name" value="PRK08202.1"/>
    <property type="match status" value="1"/>
</dbReference>
<dbReference type="UniPathway" id="UPA00606"/>
<feature type="domain" description="Nucleoside phosphorylase" evidence="12">
    <location>
        <begin position="24"/>
        <end position="278"/>
    </location>
</feature>
<protein>
    <recommendedName>
        <fullName evidence="4 11">Purine nucleoside phosphorylase</fullName>
        <ecNumber evidence="3 11">2.4.2.1</ecNumber>
    </recommendedName>
    <alternativeName>
        <fullName evidence="11">Inosine-guanosine phosphorylase</fullName>
    </alternativeName>
</protein>
<evidence type="ECO:0000256" key="4">
    <source>
        <dbReference type="ARBA" id="ARBA00013834"/>
    </source>
</evidence>
<comment type="catalytic activity">
    <reaction evidence="9">
        <text>2'-deoxyinosine + phosphate = 2-deoxy-alpha-D-ribose 1-phosphate + hypoxanthine</text>
        <dbReference type="Rhea" id="RHEA:27750"/>
        <dbReference type="ChEBI" id="CHEBI:17368"/>
        <dbReference type="ChEBI" id="CHEBI:28997"/>
        <dbReference type="ChEBI" id="CHEBI:43474"/>
        <dbReference type="ChEBI" id="CHEBI:57259"/>
        <dbReference type="EC" id="2.4.2.1"/>
    </reaction>
</comment>
<accession>A0A5K3FA35</accession>
<evidence type="ECO:0000256" key="2">
    <source>
        <dbReference type="ARBA" id="ARBA00006751"/>
    </source>
</evidence>
<dbReference type="GO" id="GO:0004731">
    <property type="term" value="F:purine-nucleoside phosphorylase activity"/>
    <property type="evidence" value="ECO:0007669"/>
    <property type="project" value="UniProtKB-EC"/>
</dbReference>
<comment type="catalytic activity">
    <reaction evidence="8">
        <text>2'-deoxyguanosine + phosphate = 2-deoxy-alpha-D-ribose 1-phosphate + guanine</text>
        <dbReference type="Rhea" id="RHEA:27738"/>
        <dbReference type="ChEBI" id="CHEBI:16235"/>
        <dbReference type="ChEBI" id="CHEBI:17172"/>
        <dbReference type="ChEBI" id="CHEBI:43474"/>
        <dbReference type="ChEBI" id="CHEBI:57259"/>
        <dbReference type="EC" id="2.4.2.1"/>
    </reaction>
</comment>
<proteinExistence type="inferred from homology"/>
<evidence type="ECO:0000256" key="6">
    <source>
        <dbReference type="ARBA" id="ARBA00022679"/>
    </source>
</evidence>
<dbReference type="PANTHER" id="PTHR11904:SF9">
    <property type="entry name" value="PURINE NUCLEOSIDE PHOSPHORYLASE-RELATED"/>
    <property type="match status" value="1"/>
</dbReference>
<evidence type="ECO:0000256" key="10">
    <source>
        <dbReference type="ARBA" id="ARBA00023970"/>
    </source>
</evidence>
<dbReference type="Pfam" id="PF01048">
    <property type="entry name" value="PNP_UDP_1"/>
    <property type="match status" value="1"/>
</dbReference>
<dbReference type="CDD" id="cd09009">
    <property type="entry name" value="PNP-EcPNPII_like"/>
    <property type="match status" value="1"/>
</dbReference>
<evidence type="ECO:0000256" key="8">
    <source>
        <dbReference type="ARBA" id="ARBA00023929"/>
    </source>
</evidence>
<comment type="function">
    <text evidence="11">The purine nucleoside phosphorylases catalyze the phosphorolytic breakdown of the N-glycosidic bond in the beta-(deoxy)ribonucleoside molecules, with the formation of the corresponding free purine bases and pentose-1-phosphate.</text>
</comment>
<organism evidence="13">
    <name type="scientific">Mesocestoides corti</name>
    <name type="common">Flatworm</name>
    <dbReference type="NCBI Taxonomy" id="53468"/>
    <lineage>
        <taxon>Eukaryota</taxon>
        <taxon>Metazoa</taxon>
        <taxon>Spiralia</taxon>
        <taxon>Lophotrochozoa</taxon>
        <taxon>Platyhelminthes</taxon>
        <taxon>Cestoda</taxon>
        <taxon>Eucestoda</taxon>
        <taxon>Cyclophyllidea</taxon>
        <taxon>Mesocestoididae</taxon>
        <taxon>Mesocestoides</taxon>
    </lineage>
</organism>
<evidence type="ECO:0000256" key="3">
    <source>
        <dbReference type="ARBA" id="ARBA00011886"/>
    </source>
</evidence>
<evidence type="ECO:0000313" key="13">
    <source>
        <dbReference type="WBParaSite" id="MCU_006683-RA"/>
    </source>
</evidence>
<dbReference type="PANTHER" id="PTHR11904">
    <property type="entry name" value="METHYLTHIOADENOSINE/PURINE NUCLEOSIDE PHOSPHORYLASE"/>
    <property type="match status" value="1"/>
</dbReference>
<evidence type="ECO:0000256" key="11">
    <source>
        <dbReference type="PIRNR" id="PIRNR000477"/>
    </source>
</evidence>
<dbReference type="InterPro" id="IPR011268">
    <property type="entry name" value="Purine_phosphorylase"/>
</dbReference>
<keyword evidence="6 11" id="KW-0808">Transferase</keyword>
<keyword evidence="5 11" id="KW-0328">Glycosyltransferase</keyword>
<dbReference type="PIRSF" id="PIRSF000477">
    <property type="entry name" value="PurNPase"/>
    <property type="match status" value="1"/>
</dbReference>
<evidence type="ECO:0000259" key="12">
    <source>
        <dbReference type="Pfam" id="PF01048"/>
    </source>
</evidence>
<dbReference type="NCBIfam" id="TIGR01700">
    <property type="entry name" value="PNPH"/>
    <property type="match status" value="1"/>
</dbReference>
<sequence>MGDYEIALGASTFIKQAIDLRPDVGIVCGSGLGDIVDLVEDKQVLKYTDIPGFPVCTVSGHGGCFVFGRMGGKNVCVMKGRFHPYEGYSYREVARPIRVMKLLGVKTLIVTNVAGGVDLSFKIGDIMIIEDHVDFASMVGRNPLMGPNDERFGIRFPSMTGAYDKELRAVAHQCADEMGLGDVVRDGVYFYLAGPVYETPATSRILRGLGCGTVSMSTTAEVITARHLGLRVLGLSLVVDLAPVGQADDAVGPTHEEVLSVANSRSLVVAKLIEAVLRRITV</sequence>
<comment type="similarity">
    <text evidence="2 11">Belongs to the PNP/MTAP phosphorylase family.</text>
</comment>
<comment type="catalytic activity">
    <reaction evidence="7">
        <text>inosine + phosphate = alpha-D-ribose 1-phosphate + hypoxanthine</text>
        <dbReference type="Rhea" id="RHEA:27646"/>
        <dbReference type="ChEBI" id="CHEBI:17368"/>
        <dbReference type="ChEBI" id="CHEBI:17596"/>
        <dbReference type="ChEBI" id="CHEBI:43474"/>
        <dbReference type="ChEBI" id="CHEBI:57720"/>
        <dbReference type="EC" id="2.4.2.1"/>
    </reaction>
</comment>
<dbReference type="AlphaFoldDB" id="A0A5K3FA35"/>
<evidence type="ECO:0000256" key="7">
    <source>
        <dbReference type="ARBA" id="ARBA00023918"/>
    </source>
</evidence>